<reference evidence="2 3" key="1">
    <citation type="journal article" date="2013" name="ISME J.">
        <title>Metabolic model for the filamentous 'Candidatus Microthrix parvicella' based on genomic and metagenomic analyses.</title>
        <authorList>
            <person name="Jon McIlroy S."/>
            <person name="Kristiansen R."/>
            <person name="Albertsen M."/>
            <person name="Michael Karst S."/>
            <person name="Rossetti S."/>
            <person name="Lund Nielsen J."/>
            <person name="Tandoi V."/>
            <person name="James Seviour R."/>
            <person name="Nielsen P.H."/>
        </authorList>
    </citation>
    <scope>NUCLEOTIDE SEQUENCE [LARGE SCALE GENOMIC DNA]</scope>
    <source>
        <strain evidence="2 3">RN1</strain>
    </source>
</reference>
<dbReference type="HOGENOM" id="CLU_078210_0_0_11"/>
<name>R4Z3V0_9ACTN</name>
<dbReference type="Pfam" id="PF11716">
    <property type="entry name" value="MDMPI_N"/>
    <property type="match status" value="1"/>
</dbReference>
<feature type="domain" description="Mycothiol-dependent maleylpyruvate isomerase metal-binding" evidence="1">
    <location>
        <begin position="22"/>
        <end position="159"/>
    </location>
</feature>
<keyword evidence="3" id="KW-1185">Reference proteome</keyword>
<dbReference type="EMBL" id="CANL01000067">
    <property type="protein sequence ID" value="CCM65330.1"/>
    <property type="molecule type" value="Genomic_DNA"/>
</dbReference>
<organism evidence="2 3">
    <name type="scientific">Candidatus Neomicrothrix parvicella RN1</name>
    <dbReference type="NCBI Taxonomy" id="1229780"/>
    <lineage>
        <taxon>Bacteria</taxon>
        <taxon>Bacillati</taxon>
        <taxon>Actinomycetota</taxon>
        <taxon>Acidimicrobiia</taxon>
        <taxon>Acidimicrobiales</taxon>
        <taxon>Microthrixaceae</taxon>
        <taxon>Candidatus Neomicrothrix</taxon>
    </lineage>
</organism>
<protein>
    <recommendedName>
        <fullName evidence="1">Mycothiol-dependent maleylpyruvate isomerase metal-binding domain-containing protein</fullName>
    </recommendedName>
</protein>
<dbReference type="GO" id="GO:0046872">
    <property type="term" value="F:metal ion binding"/>
    <property type="evidence" value="ECO:0007669"/>
    <property type="project" value="InterPro"/>
</dbReference>
<dbReference type="NCBIfam" id="TIGR03083">
    <property type="entry name" value="maleylpyruvate isomerase family mycothiol-dependent enzyme"/>
    <property type="match status" value="1"/>
</dbReference>
<dbReference type="AlphaFoldDB" id="R4Z3V0"/>
<evidence type="ECO:0000313" key="3">
    <source>
        <dbReference type="Proteomes" id="UP000018291"/>
    </source>
</evidence>
<dbReference type="STRING" id="1229780.BN381_70029"/>
<sequence length="288" mass="30996">MTEKNHEGSSASADEPVVQLLSAQFDAVVALANEIPDADWDRETDLPGWTVQDCFSHMIGVERQMLGLGEDSPPVAHLAHVDDDFSAMVEAPVELRRNHTPTQIRAELAETLANRRQALEELGPDGFDAESWTPAGPGTYRDFMLIRVFDLWMHEQDVRHGLDLPGHLTGPVVESVLRHNVAKALPMIVGKRAAAPAGATVVVNLTGPTEATFAVEVREVSGKKRASLADSTPHAPTTSIHIDVDTFMRLCGGRVDTEAAIGANPTAVSFVGDDVLGRAIVNTLSFTP</sequence>
<dbReference type="InterPro" id="IPR024344">
    <property type="entry name" value="MDMPI_metal-binding"/>
</dbReference>
<dbReference type="RefSeq" id="WP_012230000.1">
    <property type="nucleotide sequence ID" value="NZ_HG422565.1"/>
</dbReference>
<dbReference type="eggNOG" id="ENOG5032SZ1">
    <property type="taxonomic scope" value="Bacteria"/>
</dbReference>
<accession>R4Z3V0</accession>
<dbReference type="InterPro" id="IPR034660">
    <property type="entry name" value="DinB/YfiT-like"/>
</dbReference>
<dbReference type="SUPFAM" id="SSF109854">
    <property type="entry name" value="DinB/YfiT-like putative metalloenzymes"/>
    <property type="match status" value="1"/>
</dbReference>
<dbReference type="Gene3D" id="1.20.120.450">
    <property type="entry name" value="dinb family like domain"/>
    <property type="match status" value="1"/>
</dbReference>
<comment type="caution">
    <text evidence="2">The sequence shown here is derived from an EMBL/GenBank/DDBJ whole genome shotgun (WGS) entry which is preliminary data.</text>
</comment>
<evidence type="ECO:0000313" key="2">
    <source>
        <dbReference type="EMBL" id="CCM65330.1"/>
    </source>
</evidence>
<proteinExistence type="predicted"/>
<dbReference type="InterPro" id="IPR017517">
    <property type="entry name" value="Maleyloyr_isom"/>
</dbReference>
<dbReference type="Proteomes" id="UP000018291">
    <property type="component" value="Unassembled WGS sequence"/>
</dbReference>
<gene>
    <name evidence="2" type="ORF">BN381_70029</name>
</gene>
<evidence type="ECO:0000259" key="1">
    <source>
        <dbReference type="Pfam" id="PF11716"/>
    </source>
</evidence>